<dbReference type="EMBL" id="JAPEVA010000071">
    <property type="protein sequence ID" value="KAJ4401641.1"/>
    <property type="molecule type" value="Genomic_DNA"/>
</dbReference>
<dbReference type="Gene3D" id="1.20.120.1750">
    <property type="match status" value="1"/>
</dbReference>
<dbReference type="InterPro" id="IPR031127">
    <property type="entry name" value="E3_UB_ligase_RBR"/>
</dbReference>
<evidence type="ECO:0000256" key="2">
    <source>
        <dbReference type="ARBA" id="ARBA00012251"/>
    </source>
</evidence>
<proteinExistence type="predicted"/>
<dbReference type="PROSITE" id="PS50089">
    <property type="entry name" value="ZF_RING_2"/>
    <property type="match status" value="1"/>
</dbReference>
<dbReference type="GO" id="GO:0061630">
    <property type="term" value="F:ubiquitin protein ligase activity"/>
    <property type="evidence" value="ECO:0007669"/>
    <property type="project" value="UniProtKB-EC"/>
</dbReference>
<dbReference type="Pfam" id="PF05773">
    <property type="entry name" value="RWD"/>
    <property type="match status" value="1"/>
</dbReference>
<comment type="caution">
    <text evidence="13">The sequence shown here is derived from an EMBL/GenBank/DDBJ whole genome shotgun (WGS) entry which is preliminary data.</text>
</comment>
<reference evidence="13" key="1">
    <citation type="submission" date="2022-10" db="EMBL/GenBank/DDBJ databases">
        <title>Tapping the CABI collections for fungal endophytes: first genome assemblies for Collariella, Neodidymelliopsis, Ascochyta clinopodiicola, Didymella pomorum, Didymosphaeria variabile, Neocosmospora piperis and Neocucurbitaria cava.</title>
        <authorList>
            <person name="Hill R."/>
        </authorList>
    </citation>
    <scope>NUCLEOTIDE SEQUENCE</scope>
    <source>
        <strain evidence="13">IMI 355091</strain>
    </source>
</reference>
<dbReference type="SUPFAM" id="SSF57850">
    <property type="entry name" value="RING/U-box"/>
    <property type="match status" value="2"/>
</dbReference>
<evidence type="ECO:0000259" key="11">
    <source>
        <dbReference type="PROSITE" id="PS50908"/>
    </source>
</evidence>
<feature type="domain" description="RING-type" evidence="12">
    <location>
        <begin position="184"/>
        <end position="471"/>
    </location>
</feature>
<dbReference type="InterPro" id="IPR013083">
    <property type="entry name" value="Znf_RING/FYVE/PHD"/>
</dbReference>
<keyword evidence="3" id="KW-0808">Transferase</keyword>
<dbReference type="InterPro" id="IPR017907">
    <property type="entry name" value="Znf_RING_CS"/>
</dbReference>
<dbReference type="GO" id="GO:0008270">
    <property type="term" value="F:zinc ion binding"/>
    <property type="evidence" value="ECO:0007669"/>
    <property type="project" value="UniProtKB-KW"/>
</dbReference>
<evidence type="ECO:0000259" key="10">
    <source>
        <dbReference type="PROSITE" id="PS50089"/>
    </source>
</evidence>
<dbReference type="PROSITE" id="PS51873">
    <property type="entry name" value="TRIAD"/>
    <property type="match status" value="1"/>
</dbReference>
<dbReference type="Gene3D" id="3.30.40.10">
    <property type="entry name" value="Zinc/RING finger domain, C3HC4 (zinc finger)"/>
    <property type="match status" value="1"/>
</dbReference>
<dbReference type="InterPro" id="IPR006575">
    <property type="entry name" value="RWD_dom"/>
</dbReference>
<keyword evidence="4" id="KW-0479">Metal-binding</keyword>
<dbReference type="InterPro" id="IPR001841">
    <property type="entry name" value="Znf_RING"/>
</dbReference>
<dbReference type="GO" id="GO:0016567">
    <property type="term" value="P:protein ubiquitination"/>
    <property type="evidence" value="ECO:0007669"/>
    <property type="project" value="InterPro"/>
</dbReference>
<dbReference type="PANTHER" id="PTHR11685">
    <property type="entry name" value="RBR FAMILY RING FINGER AND IBR DOMAIN-CONTAINING"/>
    <property type="match status" value="1"/>
</dbReference>
<keyword evidence="8" id="KW-0862">Zinc</keyword>
<evidence type="ECO:0000256" key="4">
    <source>
        <dbReference type="ARBA" id="ARBA00022723"/>
    </source>
</evidence>
<dbReference type="InterPro" id="IPR044066">
    <property type="entry name" value="TRIAD_supradom"/>
</dbReference>
<dbReference type="SUPFAM" id="SSF54495">
    <property type="entry name" value="UBC-like"/>
    <property type="match status" value="1"/>
</dbReference>
<dbReference type="PROSITE" id="PS00518">
    <property type="entry name" value="ZF_RING_1"/>
    <property type="match status" value="1"/>
</dbReference>
<dbReference type="EC" id="2.3.2.31" evidence="2"/>
<evidence type="ECO:0000256" key="6">
    <source>
        <dbReference type="ARBA" id="ARBA00022771"/>
    </source>
</evidence>
<keyword evidence="6 9" id="KW-0863">Zinc-finger</keyword>
<dbReference type="PROSITE" id="PS50908">
    <property type="entry name" value="RWD"/>
    <property type="match status" value="1"/>
</dbReference>
<evidence type="ECO:0000256" key="7">
    <source>
        <dbReference type="ARBA" id="ARBA00022786"/>
    </source>
</evidence>
<evidence type="ECO:0000313" key="13">
    <source>
        <dbReference type="EMBL" id="KAJ4401641.1"/>
    </source>
</evidence>
<dbReference type="InterPro" id="IPR002867">
    <property type="entry name" value="IBR_dom"/>
</dbReference>
<evidence type="ECO:0000256" key="8">
    <source>
        <dbReference type="ARBA" id="ARBA00022833"/>
    </source>
</evidence>
<dbReference type="OrthoDB" id="1431934at2759"/>
<dbReference type="AlphaFoldDB" id="A0A9W8Z8G5"/>
<dbReference type="SMART" id="SM00647">
    <property type="entry name" value="IBR"/>
    <property type="match status" value="1"/>
</dbReference>
<gene>
    <name evidence="13" type="ORF">N0V91_007813</name>
</gene>
<feature type="domain" description="RWD" evidence="11">
    <location>
        <begin position="34"/>
        <end position="153"/>
    </location>
</feature>
<keyword evidence="7" id="KW-0833">Ubl conjugation pathway</keyword>
<feature type="domain" description="RING-type" evidence="10">
    <location>
        <begin position="188"/>
        <end position="234"/>
    </location>
</feature>
<dbReference type="Proteomes" id="UP001140510">
    <property type="component" value="Unassembled WGS sequence"/>
</dbReference>
<evidence type="ECO:0000256" key="1">
    <source>
        <dbReference type="ARBA" id="ARBA00001798"/>
    </source>
</evidence>
<evidence type="ECO:0000256" key="3">
    <source>
        <dbReference type="ARBA" id="ARBA00022679"/>
    </source>
</evidence>
<sequence>MFCEKPHYTFPPISTSPKYDPFLIMPDPDDERPAELETLEAIYGSSLVARSKFSGRLELPVVLLQPLQIKRTNQGDGAEANEVSHLPPLRIWFSLPYGYPSEVGPTLDLETLWLPDETARKLEAEGVSLWEEYGRTQVMYAYASHLEEAAETSFGMKNLEVSSDVWQQLLVFDLEAKQQAFEKGSYDCGVCLDPKKGTLCHQMGDCKHVFCIECLQGYYNNAILTGNIDDVKCPDFSCGGNNQRTQRTKLVTSRELLRIPIERPTVQRYVNLKRKRKLEADKSTMWCPRKWCQGVALGNHYPKTNIALEEMGSMYEEDVESDPVPIEESIEPADDSEEAAQACASALKEREAAKERALLATRLQICEDCSYAFCRLCNRSWHGDFFDCRARVNIPSERTVLEQEEEASLAFIRNNTTKCPKCETPVQKSEACNHMTSSVIKGCGRGKMEVPLRGDVGDDEYGRVVGRDDPS</sequence>
<accession>A0A9W8Z8G5</accession>
<dbReference type="InterPro" id="IPR016135">
    <property type="entry name" value="UBQ-conjugating_enzyme/RWD"/>
</dbReference>
<keyword evidence="5" id="KW-0677">Repeat</keyword>
<organism evidence="13 14">
    <name type="scientific">Didymella pomorum</name>
    <dbReference type="NCBI Taxonomy" id="749634"/>
    <lineage>
        <taxon>Eukaryota</taxon>
        <taxon>Fungi</taxon>
        <taxon>Dikarya</taxon>
        <taxon>Ascomycota</taxon>
        <taxon>Pezizomycotina</taxon>
        <taxon>Dothideomycetes</taxon>
        <taxon>Pleosporomycetidae</taxon>
        <taxon>Pleosporales</taxon>
        <taxon>Pleosporineae</taxon>
        <taxon>Didymellaceae</taxon>
        <taxon>Didymella</taxon>
    </lineage>
</organism>
<dbReference type="CDD" id="cd23820">
    <property type="entry name" value="RWD_RNF14"/>
    <property type="match status" value="1"/>
</dbReference>
<dbReference type="Gene3D" id="3.10.110.10">
    <property type="entry name" value="Ubiquitin Conjugating Enzyme"/>
    <property type="match status" value="1"/>
</dbReference>
<name>A0A9W8Z8G5_9PLEO</name>
<evidence type="ECO:0000256" key="5">
    <source>
        <dbReference type="ARBA" id="ARBA00022737"/>
    </source>
</evidence>
<dbReference type="FunFam" id="3.30.40.10:FF:000416">
    <property type="entry name" value="RBR-type E3 ubiquitin transferase"/>
    <property type="match status" value="1"/>
</dbReference>
<evidence type="ECO:0000313" key="14">
    <source>
        <dbReference type="Proteomes" id="UP001140510"/>
    </source>
</evidence>
<evidence type="ECO:0000259" key="12">
    <source>
        <dbReference type="PROSITE" id="PS51873"/>
    </source>
</evidence>
<evidence type="ECO:0000256" key="9">
    <source>
        <dbReference type="PROSITE-ProRule" id="PRU00175"/>
    </source>
</evidence>
<protein>
    <recommendedName>
        <fullName evidence="2">RBR-type E3 ubiquitin transferase</fullName>
        <ecNumber evidence="2">2.3.2.31</ecNumber>
    </recommendedName>
</protein>
<keyword evidence="14" id="KW-1185">Reference proteome</keyword>
<comment type="catalytic activity">
    <reaction evidence="1">
        <text>[E2 ubiquitin-conjugating enzyme]-S-ubiquitinyl-L-cysteine + [acceptor protein]-L-lysine = [E2 ubiquitin-conjugating enzyme]-L-cysteine + [acceptor protein]-N(6)-ubiquitinyl-L-lysine.</text>
        <dbReference type="EC" id="2.3.2.31"/>
    </reaction>
</comment>